<dbReference type="SUPFAM" id="SSF51735">
    <property type="entry name" value="NAD(P)-binding Rossmann-fold domains"/>
    <property type="match status" value="1"/>
</dbReference>
<dbReference type="SMART" id="SM00829">
    <property type="entry name" value="PKS_ER"/>
    <property type="match status" value="1"/>
</dbReference>
<feature type="domain" description="Enoyl reductase (ER)" evidence="1">
    <location>
        <begin position="11"/>
        <end position="314"/>
    </location>
</feature>
<dbReference type="PANTHER" id="PTHR43677">
    <property type="entry name" value="SHORT-CHAIN DEHYDROGENASE/REDUCTASE"/>
    <property type="match status" value="1"/>
</dbReference>
<dbReference type="Pfam" id="PF08240">
    <property type="entry name" value="ADH_N"/>
    <property type="match status" value="1"/>
</dbReference>
<keyword evidence="3" id="KW-1185">Reference proteome</keyword>
<dbReference type="SUPFAM" id="SSF50129">
    <property type="entry name" value="GroES-like"/>
    <property type="match status" value="1"/>
</dbReference>
<evidence type="ECO:0000259" key="1">
    <source>
        <dbReference type="SMART" id="SM00829"/>
    </source>
</evidence>
<dbReference type="InterPro" id="IPR036291">
    <property type="entry name" value="NAD(P)-bd_dom_sf"/>
</dbReference>
<proteinExistence type="predicted"/>
<dbReference type="Pfam" id="PF13602">
    <property type="entry name" value="ADH_zinc_N_2"/>
    <property type="match status" value="1"/>
</dbReference>
<dbReference type="InterPro" id="IPR051397">
    <property type="entry name" value="Zn-ADH-like_protein"/>
</dbReference>
<gene>
    <name evidence="2" type="ORF">GCM10009804_60850</name>
</gene>
<dbReference type="InterPro" id="IPR013154">
    <property type="entry name" value="ADH-like_N"/>
</dbReference>
<dbReference type="Proteomes" id="UP001501705">
    <property type="component" value="Unassembled WGS sequence"/>
</dbReference>
<evidence type="ECO:0000313" key="2">
    <source>
        <dbReference type="EMBL" id="GAA1596137.1"/>
    </source>
</evidence>
<sequence length="316" mass="32484">MVRVVRVERFGGPEVLEAAEAPAGEAGAGEVVIDVAVAEVLFLDTQLRAGWGQEYFKLDLPFVPGAGVAGVASAVGDVVNNPLIGRRVIAGTGPVGTYAGGGYAEQAVVPVDEVFPVPDGLELSTAIAALHDGATALEQLTQGQVQSGDRVLVTAAAGSLGSWLIPLLSATGATVIAAARGERKLRYAEELGADRVVDYSLPGWADQLSEVDVVFDGAGGAIGQAAYAATRSGGRFLGYGAASGDFTAPDRDDVTTVGIFRPEPAESRELTRRALDELARGKLTPTIGQTFPLAEAAAAHTAIQNRHALGKTLLLT</sequence>
<dbReference type="InterPro" id="IPR011032">
    <property type="entry name" value="GroES-like_sf"/>
</dbReference>
<evidence type="ECO:0000313" key="3">
    <source>
        <dbReference type="Proteomes" id="UP001501705"/>
    </source>
</evidence>
<dbReference type="EMBL" id="BAAAPH010000024">
    <property type="protein sequence ID" value="GAA1596137.1"/>
    <property type="molecule type" value="Genomic_DNA"/>
</dbReference>
<reference evidence="3" key="1">
    <citation type="journal article" date="2019" name="Int. J. Syst. Evol. Microbiol.">
        <title>The Global Catalogue of Microorganisms (GCM) 10K type strain sequencing project: providing services to taxonomists for standard genome sequencing and annotation.</title>
        <authorList>
            <consortium name="The Broad Institute Genomics Platform"/>
            <consortium name="The Broad Institute Genome Sequencing Center for Infectious Disease"/>
            <person name="Wu L."/>
            <person name="Ma J."/>
        </authorList>
    </citation>
    <scope>NUCLEOTIDE SEQUENCE [LARGE SCALE GENOMIC DNA]</scope>
    <source>
        <strain evidence="3">JCM 15572</strain>
    </source>
</reference>
<dbReference type="InterPro" id="IPR020843">
    <property type="entry name" value="ER"/>
</dbReference>
<dbReference type="Gene3D" id="3.40.50.720">
    <property type="entry name" value="NAD(P)-binding Rossmann-like Domain"/>
    <property type="match status" value="1"/>
</dbReference>
<dbReference type="Gene3D" id="3.90.180.10">
    <property type="entry name" value="Medium-chain alcohol dehydrogenases, catalytic domain"/>
    <property type="match status" value="1"/>
</dbReference>
<comment type="caution">
    <text evidence="2">The sequence shown here is derived from an EMBL/GenBank/DDBJ whole genome shotgun (WGS) entry which is preliminary data.</text>
</comment>
<organism evidence="2 3">
    <name type="scientific">Kribbella hippodromi</name>
    <dbReference type="NCBI Taxonomy" id="434347"/>
    <lineage>
        <taxon>Bacteria</taxon>
        <taxon>Bacillati</taxon>
        <taxon>Actinomycetota</taxon>
        <taxon>Actinomycetes</taxon>
        <taxon>Propionibacteriales</taxon>
        <taxon>Kribbellaceae</taxon>
        <taxon>Kribbella</taxon>
    </lineage>
</organism>
<name>A0ABP4Q110_9ACTN</name>
<accession>A0ABP4Q110</accession>
<protein>
    <submittedName>
        <fullName evidence="2">Zinc-binding dehydrogenase</fullName>
    </submittedName>
</protein>
<dbReference type="PANTHER" id="PTHR43677:SF4">
    <property type="entry name" value="QUINONE OXIDOREDUCTASE-LIKE PROTEIN 2"/>
    <property type="match status" value="1"/>
</dbReference>